<evidence type="ECO:0000313" key="2">
    <source>
        <dbReference type="Proteomes" id="UP000216001"/>
    </source>
</evidence>
<name>A0A264VU50_PRORE</name>
<organism evidence="1 2">
    <name type="scientific">Providencia rettgeri</name>
    <dbReference type="NCBI Taxonomy" id="587"/>
    <lineage>
        <taxon>Bacteria</taxon>
        <taxon>Pseudomonadati</taxon>
        <taxon>Pseudomonadota</taxon>
        <taxon>Gammaproteobacteria</taxon>
        <taxon>Enterobacterales</taxon>
        <taxon>Morganellaceae</taxon>
        <taxon>Providencia</taxon>
    </lineage>
</organism>
<evidence type="ECO:0000313" key="1">
    <source>
        <dbReference type="EMBL" id="OZS74805.1"/>
    </source>
</evidence>
<dbReference type="AlphaFoldDB" id="A0A264VU50"/>
<protein>
    <submittedName>
        <fullName evidence="1">Uncharacterized protein</fullName>
    </submittedName>
</protein>
<dbReference type="EMBL" id="NOWC01000009">
    <property type="protein sequence ID" value="OZS74805.1"/>
    <property type="molecule type" value="Genomic_DNA"/>
</dbReference>
<reference evidence="1 2" key="1">
    <citation type="submission" date="2017-07" db="EMBL/GenBank/DDBJ databases">
        <title>blaIMP-27 on transferable plasmids in Proteus mirabilis and Providencia rettgeri.</title>
        <authorList>
            <person name="Potter R."/>
        </authorList>
    </citation>
    <scope>NUCLEOTIDE SEQUENCE [LARGE SCALE GENOMIC DNA]</scope>
    <source>
        <strain evidence="1 2">PR1</strain>
    </source>
</reference>
<dbReference type="Proteomes" id="UP000216001">
    <property type="component" value="Unassembled WGS sequence"/>
</dbReference>
<comment type="caution">
    <text evidence="1">The sequence shown here is derived from an EMBL/GenBank/DDBJ whole genome shotgun (WGS) entry which is preliminary data.</text>
</comment>
<proteinExistence type="predicted"/>
<gene>
    <name evidence="1" type="ORF">CHI95_09480</name>
</gene>
<sequence>MLKTYRMTGYSVNPRGLMVGFNLNIQATDVAQAQAQLKSDFAAIGCTHIQITKVIEVVTYA</sequence>
<dbReference type="RefSeq" id="WP_094961494.1">
    <property type="nucleotide sequence ID" value="NZ_NOWC01000009.1"/>
</dbReference>
<accession>A0A264VU50</accession>